<reference evidence="8 9" key="1">
    <citation type="submission" date="2015-12" db="EMBL/GenBank/DDBJ databases">
        <title>Draft genome sequence of Moniliophthora roreri, the causal agent of frosty pod rot of cacao.</title>
        <authorList>
            <person name="Aime M.C."/>
            <person name="Diaz-Valderrama J.R."/>
            <person name="Kijpornyongpan T."/>
            <person name="Phillips-Mora W."/>
        </authorList>
    </citation>
    <scope>NUCLEOTIDE SEQUENCE [LARGE SCALE GENOMIC DNA]</scope>
    <source>
        <strain evidence="8 9">MCA 2952</strain>
    </source>
</reference>
<sequence>MPEYLHAIAVDPLNASTRKGDISAFRERNGKLITYHGQQDGRISPIKSERYYKHVSSTMGLSPLSLDDFYRLFRISGMGHCSGGTGASEIGGQGSAAGNTKLNPESNILTALVRWVEEGVADPSLTMGAYHRVWLLAGVIVDFRSGTPMTELGIAPNRKVGHINYQNSYILGYD</sequence>
<dbReference type="PANTHER" id="PTHR33938">
    <property type="entry name" value="FERULOYL ESTERASE B-RELATED"/>
    <property type="match status" value="1"/>
</dbReference>
<accession>A0A0W0FNG6</accession>
<keyword evidence="2" id="KW-0624">Polysaccharide degradation</keyword>
<keyword evidence="1" id="KW-0719">Serine esterase</keyword>
<dbReference type="InterPro" id="IPR011118">
    <property type="entry name" value="Tannase/feruloyl_esterase"/>
</dbReference>
<evidence type="ECO:0000256" key="1">
    <source>
        <dbReference type="ARBA" id="ARBA00022487"/>
    </source>
</evidence>
<evidence type="ECO:0000256" key="7">
    <source>
        <dbReference type="RuleBase" id="RU361238"/>
    </source>
</evidence>
<keyword evidence="2" id="KW-0858">Xylan degradation</keyword>
<evidence type="ECO:0000313" key="9">
    <source>
        <dbReference type="Proteomes" id="UP000054988"/>
    </source>
</evidence>
<dbReference type="PANTHER" id="PTHR33938:SF15">
    <property type="entry name" value="FERULOYL ESTERASE B-RELATED"/>
    <property type="match status" value="1"/>
</dbReference>
<name>A0A0W0FNG6_MONRR</name>
<comment type="caution">
    <text evidence="8">The sequence shown here is derived from an EMBL/GenBank/DDBJ whole genome shotgun (WGS) entry which is preliminary data.</text>
</comment>
<keyword evidence="5" id="KW-1015">Disulfide bond</keyword>
<comment type="catalytic activity">
    <reaction evidence="6">
        <text>feruloyl-polysaccharide + H2O = ferulate + polysaccharide.</text>
        <dbReference type="EC" id="3.1.1.73"/>
    </reaction>
</comment>
<keyword evidence="4 7" id="KW-0378">Hydrolase</keyword>
<dbReference type="eggNOG" id="ENOG502QPXZ">
    <property type="taxonomic scope" value="Eukaryota"/>
</dbReference>
<dbReference type="Proteomes" id="UP000054988">
    <property type="component" value="Unassembled WGS sequence"/>
</dbReference>
<dbReference type="AlphaFoldDB" id="A0A0W0FNG6"/>
<evidence type="ECO:0000256" key="4">
    <source>
        <dbReference type="ARBA" id="ARBA00022801"/>
    </source>
</evidence>
<evidence type="ECO:0000256" key="5">
    <source>
        <dbReference type="ARBA" id="ARBA00023157"/>
    </source>
</evidence>
<dbReference type="Pfam" id="PF07519">
    <property type="entry name" value="Tannase"/>
    <property type="match status" value="1"/>
</dbReference>
<keyword evidence="2" id="KW-0119">Carbohydrate metabolism</keyword>
<proteinExistence type="inferred from homology"/>
<evidence type="ECO:0000256" key="2">
    <source>
        <dbReference type="ARBA" id="ARBA00022651"/>
    </source>
</evidence>
<organism evidence="8 9">
    <name type="scientific">Moniliophthora roreri</name>
    <name type="common">Frosty pod rot fungus</name>
    <name type="synonym">Monilia roreri</name>
    <dbReference type="NCBI Taxonomy" id="221103"/>
    <lineage>
        <taxon>Eukaryota</taxon>
        <taxon>Fungi</taxon>
        <taxon>Dikarya</taxon>
        <taxon>Basidiomycota</taxon>
        <taxon>Agaricomycotina</taxon>
        <taxon>Agaricomycetes</taxon>
        <taxon>Agaricomycetidae</taxon>
        <taxon>Agaricales</taxon>
        <taxon>Marasmiineae</taxon>
        <taxon>Marasmiaceae</taxon>
        <taxon>Moniliophthora</taxon>
    </lineage>
</organism>
<comment type="similarity">
    <text evidence="7">Belongs to the tannase family.</text>
</comment>
<dbReference type="GO" id="GO:0045493">
    <property type="term" value="P:xylan catabolic process"/>
    <property type="evidence" value="ECO:0007669"/>
    <property type="project" value="UniProtKB-KW"/>
</dbReference>
<dbReference type="GO" id="GO:0030600">
    <property type="term" value="F:feruloyl esterase activity"/>
    <property type="evidence" value="ECO:0007669"/>
    <property type="project" value="UniProtKB-EC"/>
</dbReference>
<protein>
    <recommendedName>
        <fullName evidence="7">Carboxylic ester hydrolase</fullName>
        <ecNumber evidence="7">3.1.1.-</ecNumber>
    </recommendedName>
</protein>
<evidence type="ECO:0000313" key="8">
    <source>
        <dbReference type="EMBL" id="KTB37832.1"/>
    </source>
</evidence>
<evidence type="ECO:0000256" key="6">
    <source>
        <dbReference type="ARBA" id="ARBA00034075"/>
    </source>
</evidence>
<keyword evidence="3" id="KW-0732">Signal</keyword>
<gene>
    <name evidence="8" type="ORF">WG66_9591</name>
</gene>
<dbReference type="EMBL" id="LATX01001811">
    <property type="protein sequence ID" value="KTB37832.1"/>
    <property type="molecule type" value="Genomic_DNA"/>
</dbReference>
<dbReference type="EC" id="3.1.1.-" evidence="7"/>
<evidence type="ECO:0000256" key="3">
    <source>
        <dbReference type="ARBA" id="ARBA00022729"/>
    </source>
</evidence>